<organism evidence="2 3">
    <name type="scientific">Trifolium medium</name>
    <dbReference type="NCBI Taxonomy" id="97028"/>
    <lineage>
        <taxon>Eukaryota</taxon>
        <taxon>Viridiplantae</taxon>
        <taxon>Streptophyta</taxon>
        <taxon>Embryophyta</taxon>
        <taxon>Tracheophyta</taxon>
        <taxon>Spermatophyta</taxon>
        <taxon>Magnoliopsida</taxon>
        <taxon>eudicotyledons</taxon>
        <taxon>Gunneridae</taxon>
        <taxon>Pentapetalae</taxon>
        <taxon>rosids</taxon>
        <taxon>fabids</taxon>
        <taxon>Fabales</taxon>
        <taxon>Fabaceae</taxon>
        <taxon>Papilionoideae</taxon>
        <taxon>50 kb inversion clade</taxon>
        <taxon>NPAAA clade</taxon>
        <taxon>Hologalegina</taxon>
        <taxon>IRL clade</taxon>
        <taxon>Trifolieae</taxon>
        <taxon>Trifolium</taxon>
    </lineage>
</organism>
<evidence type="ECO:0000313" key="3">
    <source>
        <dbReference type="Proteomes" id="UP000265520"/>
    </source>
</evidence>
<dbReference type="Proteomes" id="UP000265520">
    <property type="component" value="Unassembled WGS sequence"/>
</dbReference>
<dbReference type="AlphaFoldDB" id="A0A392T9A7"/>
<keyword evidence="3" id="KW-1185">Reference proteome</keyword>
<accession>A0A392T9A7</accession>
<protein>
    <submittedName>
        <fullName evidence="2">Uncharacterized protein</fullName>
    </submittedName>
</protein>
<feature type="region of interest" description="Disordered" evidence="1">
    <location>
        <begin position="1"/>
        <end position="36"/>
    </location>
</feature>
<evidence type="ECO:0000256" key="1">
    <source>
        <dbReference type="SAM" id="MobiDB-lite"/>
    </source>
</evidence>
<evidence type="ECO:0000313" key="2">
    <source>
        <dbReference type="EMBL" id="MCI57027.1"/>
    </source>
</evidence>
<reference evidence="2 3" key="1">
    <citation type="journal article" date="2018" name="Front. Plant Sci.">
        <title>Red Clover (Trifolium pratense) and Zigzag Clover (T. medium) - A Picture of Genomic Similarities and Differences.</title>
        <authorList>
            <person name="Dluhosova J."/>
            <person name="Istvanek J."/>
            <person name="Nedelnik J."/>
            <person name="Repkova J."/>
        </authorList>
    </citation>
    <scope>NUCLEOTIDE SEQUENCE [LARGE SCALE GENOMIC DNA]</scope>
    <source>
        <strain evidence="3">cv. 10/8</strain>
        <tissue evidence="2">Leaf</tissue>
    </source>
</reference>
<proteinExistence type="predicted"/>
<dbReference type="EMBL" id="LXQA010522411">
    <property type="protein sequence ID" value="MCI57027.1"/>
    <property type="molecule type" value="Genomic_DNA"/>
</dbReference>
<comment type="caution">
    <text evidence="2">The sequence shown here is derived from an EMBL/GenBank/DDBJ whole genome shotgun (WGS) entry which is preliminary data.</text>
</comment>
<name>A0A392T9A7_9FABA</name>
<sequence>GDSKIGPVPGCKSMKNSTSLIGGKPGISDGKMSWNS</sequence>
<feature type="non-terminal residue" evidence="2">
    <location>
        <position position="1"/>
    </location>
</feature>